<proteinExistence type="predicted"/>
<reference evidence="2" key="2">
    <citation type="submission" date="2015-01" db="EMBL/GenBank/DDBJ databases">
        <title>Evolutionary Origins and Diversification of the Mycorrhizal Mutualists.</title>
        <authorList>
            <consortium name="DOE Joint Genome Institute"/>
            <consortium name="Mycorrhizal Genomics Consortium"/>
            <person name="Kohler A."/>
            <person name="Kuo A."/>
            <person name="Nagy L.G."/>
            <person name="Floudas D."/>
            <person name="Copeland A."/>
            <person name="Barry K.W."/>
            <person name="Cichocki N."/>
            <person name="Veneault-Fourrey C."/>
            <person name="LaButti K."/>
            <person name="Lindquist E.A."/>
            <person name="Lipzen A."/>
            <person name="Lundell T."/>
            <person name="Morin E."/>
            <person name="Murat C."/>
            <person name="Riley R."/>
            <person name="Ohm R."/>
            <person name="Sun H."/>
            <person name="Tunlid A."/>
            <person name="Henrissat B."/>
            <person name="Grigoriev I.V."/>
            <person name="Hibbett D.S."/>
            <person name="Martin F."/>
        </authorList>
    </citation>
    <scope>NUCLEOTIDE SEQUENCE [LARGE SCALE GENOMIC DNA]</scope>
    <source>
        <strain evidence="2">Foug A</strain>
    </source>
</reference>
<protein>
    <submittedName>
        <fullName evidence="1">Uncharacterized protein</fullName>
    </submittedName>
</protein>
<name>A0A0C2YK64_9AGAM</name>
<evidence type="ECO:0000313" key="2">
    <source>
        <dbReference type="Proteomes" id="UP000053989"/>
    </source>
</evidence>
<reference evidence="1 2" key="1">
    <citation type="submission" date="2014-04" db="EMBL/GenBank/DDBJ databases">
        <authorList>
            <consortium name="DOE Joint Genome Institute"/>
            <person name="Kuo A."/>
            <person name="Kohler A."/>
            <person name="Nagy L.G."/>
            <person name="Floudas D."/>
            <person name="Copeland A."/>
            <person name="Barry K.W."/>
            <person name="Cichocki N."/>
            <person name="Veneault-Fourrey C."/>
            <person name="LaButti K."/>
            <person name="Lindquist E.A."/>
            <person name="Lipzen A."/>
            <person name="Lundell T."/>
            <person name="Morin E."/>
            <person name="Murat C."/>
            <person name="Sun H."/>
            <person name="Tunlid A."/>
            <person name="Henrissat B."/>
            <person name="Grigoriev I.V."/>
            <person name="Hibbett D.S."/>
            <person name="Martin F."/>
            <person name="Nordberg H.P."/>
            <person name="Cantor M.N."/>
            <person name="Hua S.X."/>
        </authorList>
    </citation>
    <scope>NUCLEOTIDE SEQUENCE [LARGE SCALE GENOMIC DNA]</scope>
    <source>
        <strain evidence="1 2">Foug A</strain>
    </source>
</reference>
<dbReference type="STRING" id="1036808.A0A0C2YK64"/>
<evidence type="ECO:0000313" key="1">
    <source>
        <dbReference type="EMBL" id="KIM50143.1"/>
    </source>
</evidence>
<sequence>VRHTKNYAVTTQAWKKVLDLDAMVARYSAVYHRCRQQMVALGADQSILDRYQILNEKDVTVSTTVADSNARGHRHDSLAWFWTMDIPKDTHENDWMSEFYRIHWLRAKAKRDRWTEEVQLINLEMGWTQTFF</sequence>
<dbReference type="OrthoDB" id="3265433at2759"/>
<accession>A0A0C2YK64</accession>
<keyword evidence="2" id="KW-1185">Reference proteome</keyword>
<organism evidence="1 2">
    <name type="scientific">Scleroderma citrinum Foug A</name>
    <dbReference type="NCBI Taxonomy" id="1036808"/>
    <lineage>
        <taxon>Eukaryota</taxon>
        <taxon>Fungi</taxon>
        <taxon>Dikarya</taxon>
        <taxon>Basidiomycota</taxon>
        <taxon>Agaricomycotina</taxon>
        <taxon>Agaricomycetes</taxon>
        <taxon>Agaricomycetidae</taxon>
        <taxon>Boletales</taxon>
        <taxon>Sclerodermatineae</taxon>
        <taxon>Sclerodermataceae</taxon>
        <taxon>Scleroderma</taxon>
    </lineage>
</organism>
<dbReference type="AlphaFoldDB" id="A0A0C2YK64"/>
<dbReference type="HOGENOM" id="CLU_003703_9_0_1"/>
<feature type="non-terminal residue" evidence="1">
    <location>
        <position position="132"/>
    </location>
</feature>
<dbReference type="EMBL" id="KN822670">
    <property type="protein sequence ID" value="KIM50143.1"/>
    <property type="molecule type" value="Genomic_DNA"/>
</dbReference>
<dbReference type="InParanoid" id="A0A0C2YK64"/>
<dbReference type="Proteomes" id="UP000053989">
    <property type="component" value="Unassembled WGS sequence"/>
</dbReference>
<feature type="non-terminal residue" evidence="1">
    <location>
        <position position="1"/>
    </location>
</feature>
<gene>
    <name evidence="1" type="ORF">SCLCIDRAFT_82819</name>
</gene>